<dbReference type="EMBL" id="JAINUF010000012">
    <property type="protein sequence ID" value="KAJ8344885.1"/>
    <property type="molecule type" value="Genomic_DNA"/>
</dbReference>
<evidence type="ECO:0000256" key="1">
    <source>
        <dbReference type="SAM" id="MobiDB-lite"/>
    </source>
</evidence>
<accession>A0A9Q1ETS0</accession>
<gene>
    <name evidence="2" type="ORF">SKAU_G00290780</name>
</gene>
<name>A0A9Q1ETS0_SYNKA</name>
<protein>
    <submittedName>
        <fullName evidence="2">Uncharacterized protein</fullName>
    </submittedName>
</protein>
<organism evidence="2 3">
    <name type="scientific">Synaphobranchus kaupii</name>
    <name type="common">Kaup's arrowtooth eel</name>
    <dbReference type="NCBI Taxonomy" id="118154"/>
    <lineage>
        <taxon>Eukaryota</taxon>
        <taxon>Metazoa</taxon>
        <taxon>Chordata</taxon>
        <taxon>Craniata</taxon>
        <taxon>Vertebrata</taxon>
        <taxon>Euteleostomi</taxon>
        <taxon>Actinopterygii</taxon>
        <taxon>Neopterygii</taxon>
        <taxon>Teleostei</taxon>
        <taxon>Anguilliformes</taxon>
        <taxon>Synaphobranchidae</taxon>
        <taxon>Synaphobranchus</taxon>
    </lineage>
</organism>
<keyword evidence="3" id="KW-1185">Reference proteome</keyword>
<comment type="caution">
    <text evidence="2">The sequence shown here is derived from an EMBL/GenBank/DDBJ whole genome shotgun (WGS) entry which is preliminary data.</text>
</comment>
<evidence type="ECO:0000313" key="2">
    <source>
        <dbReference type="EMBL" id="KAJ8344885.1"/>
    </source>
</evidence>
<dbReference type="Proteomes" id="UP001152622">
    <property type="component" value="Chromosome 12"/>
</dbReference>
<evidence type="ECO:0000313" key="3">
    <source>
        <dbReference type="Proteomes" id="UP001152622"/>
    </source>
</evidence>
<feature type="region of interest" description="Disordered" evidence="1">
    <location>
        <begin position="62"/>
        <end position="108"/>
    </location>
</feature>
<dbReference type="AlphaFoldDB" id="A0A9Q1ETS0"/>
<reference evidence="2" key="1">
    <citation type="journal article" date="2023" name="Science">
        <title>Genome structures resolve the early diversification of teleost fishes.</title>
        <authorList>
            <person name="Parey E."/>
            <person name="Louis A."/>
            <person name="Montfort J."/>
            <person name="Bouchez O."/>
            <person name="Roques C."/>
            <person name="Iampietro C."/>
            <person name="Lluch J."/>
            <person name="Castinel A."/>
            <person name="Donnadieu C."/>
            <person name="Desvignes T."/>
            <person name="Floi Bucao C."/>
            <person name="Jouanno E."/>
            <person name="Wen M."/>
            <person name="Mejri S."/>
            <person name="Dirks R."/>
            <person name="Jansen H."/>
            <person name="Henkel C."/>
            <person name="Chen W.J."/>
            <person name="Zahm M."/>
            <person name="Cabau C."/>
            <person name="Klopp C."/>
            <person name="Thompson A.W."/>
            <person name="Robinson-Rechavi M."/>
            <person name="Braasch I."/>
            <person name="Lecointre G."/>
            <person name="Bobe J."/>
            <person name="Postlethwait J.H."/>
            <person name="Berthelot C."/>
            <person name="Roest Crollius H."/>
            <person name="Guiguen Y."/>
        </authorList>
    </citation>
    <scope>NUCLEOTIDE SEQUENCE</scope>
    <source>
        <strain evidence="2">WJC10195</strain>
    </source>
</reference>
<sequence>MPALPSVPGFSRPCITRCLEGPSEGFRSAGRTSELPNTGLRPAWEGGMSHSLLTQLALAANHCGESAKGRQPARPRGTPDNGSAGGQPPSRHRSRAPQAADASSPSVI</sequence>
<feature type="region of interest" description="Disordered" evidence="1">
    <location>
        <begin position="21"/>
        <end position="46"/>
    </location>
</feature>
<proteinExistence type="predicted"/>